<keyword evidence="4" id="KW-0812">Transmembrane</keyword>
<keyword evidence="2 6" id="KW-0418">Kinase</keyword>
<dbReference type="InterPro" id="IPR050482">
    <property type="entry name" value="Sensor_HK_TwoCompSys"/>
</dbReference>
<evidence type="ECO:0000256" key="1">
    <source>
        <dbReference type="ARBA" id="ARBA00022679"/>
    </source>
</evidence>
<keyword evidence="4" id="KW-0472">Membrane</keyword>
<keyword evidence="3" id="KW-0902">Two-component regulatory system</keyword>
<dbReference type="SMART" id="SM00387">
    <property type="entry name" value="HATPase_c"/>
    <property type="match status" value="1"/>
</dbReference>
<dbReference type="AlphaFoldDB" id="A0A1T5KMW5"/>
<accession>A0A1T5KMW5</accession>
<keyword evidence="4" id="KW-1133">Transmembrane helix</keyword>
<dbReference type="EMBL" id="FUZV01000001">
    <property type="protein sequence ID" value="SKC65106.1"/>
    <property type="molecule type" value="Genomic_DNA"/>
</dbReference>
<dbReference type="Proteomes" id="UP000190341">
    <property type="component" value="Unassembled WGS sequence"/>
</dbReference>
<dbReference type="GO" id="GO:0000155">
    <property type="term" value="F:phosphorelay sensor kinase activity"/>
    <property type="evidence" value="ECO:0007669"/>
    <property type="project" value="InterPro"/>
</dbReference>
<sequence>MIERLRHLLQPLNLAGLLTWTAVLLSLRAEAGGFTPERLGLMVIFLAGFLVLDLPGLRRRVQNLCVWVELLAALGVIAAAPRTGTAAVLLVILAAQVAMLWQARQALLMMALANLGFIGLVLHAHHPAPWLFITIYLGFQAFAALTGHYARNAERTRDQLALVNADLLATRALLADSARDAERLRVARELHDVAGHKLTAMKLNLRALAADPALATHPHVATSERLASELLEDIRNVVQALRDSRGVDLQTALRALAAPLPSLQLSLRIDDAITVRDPALAETLLRVVQEALTNAVRHAHASLLSVHLAQADDGLALRIHDDGQAPAVMREGNGLAGMRERVEQHGGRLSIERGHLGGLVLEARFPHEFL</sequence>
<dbReference type="OrthoDB" id="9797605at2"/>
<dbReference type="Pfam" id="PF07730">
    <property type="entry name" value="HisKA_3"/>
    <property type="match status" value="1"/>
</dbReference>
<evidence type="ECO:0000259" key="5">
    <source>
        <dbReference type="SMART" id="SM00387"/>
    </source>
</evidence>
<dbReference type="STRING" id="428993.SAMN06296058_1848"/>
<dbReference type="CDD" id="cd16917">
    <property type="entry name" value="HATPase_UhpB-NarQ-NarX-like"/>
    <property type="match status" value="1"/>
</dbReference>
<keyword evidence="7" id="KW-1185">Reference proteome</keyword>
<keyword evidence="1" id="KW-0808">Transferase</keyword>
<dbReference type="PANTHER" id="PTHR24421">
    <property type="entry name" value="NITRATE/NITRITE SENSOR PROTEIN NARX-RELATED"/>
    <property type="match status" value="1"/>
</dbReference>
<feature type="transmembrane region" description="Helical" evidence="4">
    <location>
        <begin position="39"/>
        <end position="57"/>
    </location>
</feature>
<protein>
    <submittedName>
        <fullName evidence="6">Signal transduction histidine kinase</fullName>
    </submittedName>
</protein>
<name>A0A1T5KMW5_9GAMM</name>
<dbReference type="Gene3D" id="3.30.565.10">
    <property type="entry name" value="Histidine kinase-like ATPase, C-terminal domain"/>
    <property type="match status" value="1"/>
</dbReference>
<evidence type="ECO:0000256" key="2">
    <source>
        <dbReference type="ARBA" id="ARBA00022777"/>
    </source>
</evidence>
<gene>
    <name evidence="6" type="ORF">SAMN06296058_1848</name>
</gene>
<dbReference type="Pfam" id="PF02518">
    <property type="entry name" value="HATPase_c"/>
    <property type="match status" value="1"/>
</dbReference>
<evidence type="ECO:0000256" key="3">
    <source>
        <dbReference type="ARBA" id="ARBA00023012"/>
    </source>
</evidence>
<evidence type="ECO:0000313" key="7">
    <source>
        <dbReference type="Proteomes" id="UP000190341"/>
    </source>
</evidence>
<feature type="transmembrane region" description="Helical" evidence="4">
    <location>
        <begin position="106"/>
        <end position="124"/>
    </location>
</feature>
<evidence type="ECO:0000313" key="6">
    <source>
        <dbReference type="EMBL" id="SKC65106.1"/>
    </source>
</evidence>
<dbReference type="InterPro" id="IPR036890">
    <property type="entry name" value="HATPase_C_sf"/>
</dbReference>
<dbReference type="InterPro" id="IPR003594">
    <property type="entry name" value="HATPase_dom"/>
</dbReference>
<dbReference type="GO" id="GO:0046983">
    <property type="term" value="F:protein dimerization activity"/>
    <property type="evidence" value="ECO:0007669"/>
    <property type="project" value="InterPro"/>
</dbReference>
<proteinExistence type="predicted"/>
<dbReference type="PANTHER" id="PTHR24421:SF59">
    <property type="entry name" value="OXYGEN SENSOR HISTIDINE KINASE NREB"/>
    <property type="match status" value="1"/>
</dbReference>
<organism evidence="6 7">
    <name type="scientific">Pseudoxanthomonas indica</name>
    <dbReference type="NCBI Taxonomy" id="428993"/>
    <lineage>
        <taxon>Bacteria</taxon>
        <taxon>Pseudomonadati</taxon>
        <taxon>Pseudomonadota</taxon>
        <taxon>Gammaproteobacteria</taxon>
        <taxon>Lysobacterales</taxon>
        <taxon>Lysobacteraceae</taxon>
        <taxon>Pseudoxanthomonas</taxon>
    </lineage>
</organism>
<reference evidence="6 7" key="1">
    <citation type="submission" date="2017-02" db="EMBL/GenBank/DDBJ databases">
        <authorList>
            <person name="Peterson S.W."/>
        </authorList>
    </citation>
    <scope>NUCLEOTIDE SEQUENCE [LARGE SCALE GENOMIC DNA]</scope>
    <source>
        <strain evidence="6 7">P15</strain>
    </source>
</reference>
<dbReference type="SUPFAM" id="SSF55874">
    <property type="entry name" value="ATPase domain of HSP90 chaperone/DNA topoisomerase II/histidine kinase"/>
    <property type="match status" value="1"/>
</dbReference>
<evidence type="ECO:0000256" key="4">
    <source>
        <dbReference type="SAM" id="Phobius"/>
    </source>
</evidence>
<dbReference type="Gene3D" id="1.20.5.1930">
    <property type="match status" value="1"/>
</dbReference>
<feature type="transmembrane region" description="Helical" evidence="4">
    <location>
        <begin position="130"/>
        <end position="150"/>
    </location>
</feature>
<feature type="transmembrane region" description="Helical" evidence="4">
    <location>
        <begin position="64"/>
        <end position="80"/>
    </location>
</feature>
<dbReference type="InterPro" id="IPR011712">
    <property type="entry name" value="Sig_transdc_His_kin_sub3_dim/P"/>
</dbReference>
<dbReference type="GO" id="GO:0016020">
    <property type="term" value="C:membrane"/>
    <property type="evidence" value="ECO:0007669"/>
    <property type="project" value="InterPro"/>
</dbReference>
<feature type="domain" description="Histidine kinase/HSP90-like ATPase" evidence="5">
    <location>
        <begin position="279"/>
        <end position="369"/>
    </location>
</feature>